<name>A0A8B8AUN1_CRAVI</name>
<gene>
    <name evidence="3" type="primary">LOC111105014</name>
</gene>
<dbReference type="Proteomes" id="UP000694844">
    <property type="component" value="Chromosome 7"/>
</dbReference>
<feature type="compositionally biased region" description="Polar residues" evidence="1">
    <location>
        <begin position="373"/>
        <end position="382"/>
    </location>
</feature>
<organism evidence="2 3">
    <name type="scientific">Crassostrea virginica</name>
    <name type="common">Eastern oyster</name>
    <dbReference type="NCBI Taxonomy" id="6565"/>
    <lineage>
        <taxon>Eukaryota</taxon>
        <taxon>Metazoa</taxon>
        <taxon>Spiralia</taxon>
        <taxon>Lophotrochozoa</taxon>
        <taxon>Mollusca</taxon>
        <taxon>Bivalvia</taxon>
        <taxon>Autobranchia</taxon>
        <taxon>Pteriomorphia</taxon>
        <taxon>Ostreida</taxon>
        <taxon>Ostreoidea</taxon>
        <taxon>Ostreidae</taxon>
        <taxon>Crassostrea</taxon>
    </lineage>
</organism>
<feature type="compositionally biased region" description="Pro residues" evidence="1">
    <location>
        <begin position="154"/>
        <end position="165"/>
    </location>
</feature>
<sequence>MVGDVQSQEFLLGYSPDGQFEIIARPVRGPVRAYRPRSPPPPPPQPPQPPTSAQSSASAASGPLPQRPPSPQRPPPPPRPQTPQQQIWIPVSDGTYALANGSTIVRRGYTGSIKITSDEKGKRVVKEERLDPGFETRMAALERSFARVREKKSAPPPRPPPPKTTPAPTSTEEEGVWLTTRSRPLTSTPRRPPRWVSPPPQRPRTPPPQRPRSPPPPYQGIVVTEVPQRPQSPPPPYGEVSVERSGDAVRVVSRAVVPSAPPRDEGYGSGSSSSTGSRGTVRPHSVSPFLRSIRRRLEDEGNEEEDIDLEAISCLLDFSTRERGGARPQTPSQSVVTVSSFKIDGTSGTEGSSVMVRTFATSPPHNTSRRSPPRQTSCHFGSTSFRAFSETKTFAKKCPRGGGGAEAHEAQLPLITASSPIIIPLESDEEYFSELEYVDPYEEEGPFSSTPPPSCDQRKEHKICVPPAWGEEIPGSVVRCRCLLCHQEDMHHAIRCLQCEEAEEGEEEVEEEKEERRAVPYCVGLAAAPGEVEPPKRKKKKKEEKKIVDEEEGEEEEGEGRPPRKMRQRNRREDRREKSPP</sequence>
<feature type="compositionally biased region" description="Basic and acidic residues" evidence="1">
    <location>
        <begin position="144"/>
        <end position="153"/>
    </location>
</feature>
<feature type="compositionally biased region" description="Low complexity" evidence="1">
    <location>
        <begin position="178"/>
        <end position="189"/>
    </location>
</feature>
<evidence type="ECO:0000313" key="2">
    <source>
        <dbReference type="Proteomes" id="UP000694844"/>
    </source>
</evidence>
<feature type="compositionally biased region" description="Pro residues" evidence="1">
    <location>
        <begin position="65"/>
        <end position="81"/>
    </location>
</feature>
<feature type="compositionally biased region" description="Basic and acidic residues" evidence="1">
    <location>
        <begin position="116"/>
        <end position="134"/>
    </location>
</feature>
<protein>
    <submittedName>
        <fullName evidence="3">Serine/arginine repetitive matrix protein 1-like</fullName>
    </submittedName>
</protein>
<accession>A0A8B8AUN1</accession>
<feature type="compositionally biased region" description="Basic and acidic residues" evidence="1">
    <location>
        <begin position="571"/>
        <end position="581"/>
    </location>
</feature>
<dbReference type="GeneID" id="111105014"/>
<feature type="compositionally biased region" description="Pro residues" evidence="1">
    <location>
        <begin position="195"/>
        <end position="218"/>
    </location>
</feature>
<keyword evidence="2" id="KW-1185">Reference proteome</keyword>
<reference evidence="3" key="1">
    <citation type="submission" date="2025-08" db="UniProtKB">
        <authorList>
            <consortium name="RefSeq"/>
        </authorList>
    </citation>
    <scope>IDENTIFICATION</scope>
    <source>
        <tissue evidence="3">Whole sample</tissue>
    </source>
</reference>
<feature type="compositionally biased region" description="Low complexity" evidence="1">
    <location>
        <begin position="270"/>
        <end position="279"/>
    </location>
</feature>
<feature type="region of interest" description="Disordered" evidence="1">
    <location>
        <begin position="508"/>
        <end position="581"/>
    </location>
</feature>
<feature type="compositionally biased region" description="Low complexity" evidence="1">
    <location>
        <begin position="51"/>
        <end position="64"/>
    </location>
</feature>
<feature type="compositionally biased region" description="Low complexity" evidence="1">
    <location>
        <begin position="248"/>
        <end position="258"/>
    </location>
</feature>
<feature type="region of interest" description="Disordered" evidence="1">
    <location>
        <begin position="13"/>
        <end position="291"/>
    </location>
</feature>
<evidence type="ECO:0000313" key="3">
    <source>
        <dbReference type="RefSeq" id="XP_022294900.1"/>
    </source>
</evidence>
<dbReference type="KEGG" id="cvn:111105014"/>
<proteinExistence type="predicted"/>
<feature type="compositionally biased region" description="Acidic residues" evidence="1">
    <location>
        <begin position="549"/>
        <end position="558"/>
    </location>
</feature>
<dbReference type="RefSeq" id="XP_022294900.1">
    <property type="nucleotide sequence ID" value="XM_022439192.1"/>
</dbReference>
<feature type="compositionally biased region" description="Pro residues" evidence="1">
    <location>
        <begin position="37"/>
        <end position="50"/>
    </location>
</feature>
<dbReference type="AlphaFoldDB" id="A0A8B8AUN1"/>
<evidence type="ECO:0000256" key="1">
    <source>
        <dbReference type="SAM" id="MobiDB-lite"/>
    </source>
</evidence>
<feature type="region of interest" description="Disordered" evidence="1">
    <location>
        <begin position="359"/>
        <end position="382"/>
    </location>
</feature>